<dbReference type="STRING" id="1123498.VR7878_02318"/>
<protein>
    <recommendedName>
        <fullName evidence="3">DUF3135 domain-containing protein</fullName>
    </recommendedName>
</protein>
<gene>
    <name evidence="1" type="ORF">VR7878_02318</name>
</gene>
<accession>A0A1R4LLR6</accession>
<evidence type="ECO:0000313" key="2">
    <source>
        <dbReference type="Proteomes" id="UP000188276"/>
    </source>
</evidence>
<evidence type="ECO:0000313" key="1">
    <source>
        <dbReference type="EMBL" id="SJN57445.1"/>
    </source>
</evidence>
<dbReference type="InterPro" id="IPR021482">
    <property type="entry name" value="DUF3135"/>
</dbReference>
<organism evidence="1 2">
    <name type="scientific">Vibrio ruber (strain DSM 16370 / JCM 11486 / BCRC 17186 / CECT 7878 / LMG 23124 / VR1)</name>
    <dbReference type="NCBI Taxonomy" id="1123498"/>
    <lineage>
        <taxon>Bacteria</taxon>
        <taxon>Pseudomonadati</taxon>
        <taxon>Pseudomonadota</taxon>
        <taxon>Gammaproteobacteria</taxon>
        <taxon>Vibrionales</taxon>
        <taxon>Vibrionaceae</taxon>
        <taxon>Vibrio</taxon>
    </lineage>
</organism>
<reference evidence="2" key="1">
    <citation type="submission" date="2017-02" db="EMBL/GenBank/DDBJ databases">
        <authorList>
            <person name="Rodrigo-Torres L."/>
            <person name="Arahal R.D."/>
            <person name="Lucena T."/>
        </authorList>
    </citation>
    <scope>NUCLEOTIDE SEQUENCE [LARGE SCALE GENOMIC DNA]</scope>
    <source>
        <strain evidence="2">CECT 7878</strain>
    </source>
</reference>
<sequence>MAAPSFYTELPPFDELVALAKHNPEAFAMLKRDICEEMILSSSRKMQERLWAQQSHIDRVVRSCKNADHANVKLMRELSAQMVKFQNALNSSSADDTPSPAADVIPFHRYRPHV</sequence>
<dbReference type="Pfam" id="PF11333">
    <property type="entry name" value="DUF3135"/>
    <property type="match status" value="1"/>
</dbReference>
<keyword evidence="2" id="KW-1185">Reference proteome</keyword>
<dbReference type="RefSeq" id="WP_077336278.1">
    <property type="nucleotide sequence ID" value="NZ_FULE01000031.1"/>
</dbReference>
<dbReference type="EMBL" id="FULE01000031">
    <property type="protein sequence ID" value="SJN57445.1"/>
    <property type="molecule type" value="Genomic_DNA"/>
</dbReference>
<name>A0A1R4LLR6_VIBR1</name>
<evidence type="ECO:0008006" key="3">
    <source>
        <dbReference type="Google" id="ProtNLM"/>
    </source>
</evidence>
<dbReference type="OrthoDB" id="5917239at2"/>
<dbReference type="Proteomes" id="UP000188276">
    <property type="component" value="Unassembled WGS sequence"/>
</dbReference>
<proteinExistence type="predicted"/>
<dbReference type="AlphaFoldDB" id="A0A1R4LLR6"/>